<keyword evidence="2" id="KW-1185">Reference proteome</keyword>
<proteinExistence type="predicted"/>
<dbReference type="Proteomes" id="UP000279833">
    <property type="component" value="Unassembled WGS sequence"/>
</dbReference>
<dbReference type="AlphaFoldDB" id="A0A183JH34"/>
<evidence type="ECO:0000313" key="1">
    <source>
        <dbReference type="EMBL" id="VDO71489.1"/>
    </source>
</evidence>
<protein>
    <submittedName>
        <fullName evidence="3">Transposase</fullName>
    </submittedName>
</protein>
<accession>A0A183JH34</accession>
<evidence type="ECO:0000313" key="3">
    <source>
        <dbReference type="WBParaSite" id="SCUD_0000200601-mRNA-1"/>
    </source>
</evidence>
<reference evidence="3" key="1">
    <citation type="submission" date="2016-06" db="UniProtKB">
        <authorList>
            <consortium name="WormBaseParasite"/>
        </authorList>
    </citation>
    <scope>IDENTIFICATION</scope>
</reference>
<organism evidence="3">
    <name type="scientific">Schistosoma curassoni</name>
    <dbReference type="NCBI Taxonomy" id="6186"/>
    <lineage>
        <taxon>Eukaryota</taxon>
        <taxon>Metazoa</taxon>
        <taxon>Spiralia</taxon>
        <taxon>Lophotrochozoa</taxon>
        <taxon>Platyhelminthes</taxon>
        <taxon>Trematoda</taxon>
        <taxon>Digenea</taxon>
        <taxon>Strigeidida</taxon>
        <taxon>Schistosomatoidea</taxon>
        <taxon>Schistosomatidae</taxon>
        <taxon>Schistosoma</taxon>
    </lineage>
</organism>
<sequence>MKYNKTYTIHPRVCKKQTQYKIQTAKISLTMKALTS</sequence>
<gene>
    <name evidence="1" type="ORF">SCUD_LOCUS2007</name>
</gene>
<reference evidence="1 2" key="2">
    <citation type="submission" date="2018-11" db="EMBL/GenBank/DDBJ databases">
        <authorList>
            <consortium name="Pathogen Informatics"/>
        </authorList>
    </citation>
    <scope>NUCLEOTIDE SEQUENCE [LARGE SCALE GENOMIC DNA]</scope>
    <source>
        <strain evidence="1">Dakar</strain>
        <strain evidence="2">Dakar, Senegal</strain>
    </source>
</reference>
<name>A0A183JH34_9TREM</name>
<dbReference type="WBParaSite" id="SCUD_0000200601-mRNA-1">
    <property type="protein sequence ID" value="SCUD_0000200601-mRNA-1"/>
    <property type="gene ID" value="SCUD_0000200601"/>
</dbReference>
<dbReference type="EMBL" id="UZAK01001787">
    <property type="protein sequence ID" value="VDO71489.1"/>
    <property type="molecule type" value="Genomic_DNA"/>
</dbReference>
<evidence type="ECO:0000313" key="2">
    <source>
        <dbReference type="Proteomes" id="UP000279833"/>
    </source>
</evidence>